<dbReference type="InterPro" id="IPR036638">
    <property type="entry name" value="HLH_DNA-bd_sf"/>
</dbReference>
<feature type="domain" description="BHLH" evidence="7">
    <location>
        <begin position="293"/>
        <end position="372"/>
    </location>
</feature>
<dbReference type="EMBL" id="HG996468">
    <property type="protein sequence ID" value="CAG1849885.1"/>
    <property type="molecule type" value="Genomic_DNA"/>
</dbReference>
<dbReference type="Gramene" id="Ma03_t11840.2">
    <property type="protein sequence ID" value="Ma03_p11840.2"/>
    <property type="gene ID" value="Ma03_g11840"/>
</dbReference>
<dbReference type="Pfam" id="PF00010">
    <property type="entry name" value="HLH"/>
    <property type="match status" value="1"/>
</dbReference>
<gene>
    <name evidence="8" type="ORF">GSMUA_214710.1</name>
</gene>
<dbReference type="PROSITE" id="PS50888">
    <property type="entry name" value="BHLH"/>
    <property type="match status" value="1"/>
</dbReference>
<dbReference type="InParanoid" id="A0A804IB35"/>
<evidence type="ECO:0000313" key="9">
    <source>
        <dbReference type="EnsemblPlants" id="Ma03_p11840.2"/>
    </source>
</evidence>
<feature type="compositionally biased region" description="Low complexity" evidence="6">
    <location>
        <begin position="213"/>
        <end position="226"/>
    </location>
</feature>
<dbReference type="PANTHER" id="PTHR12565">
    <property type="entry name" value="STEROL REGULATORY ELEMENT-BINDING PROTEIN"/>
    <property type="match status" value="1"/>
</dbReference>
<dbReference type="InterPro" id="IPR011598">
    <property type="entry name" value="bHLH_dom"/>
</dbReference>
<feature type="region of interest" description="Disordered" evidence="6">
    <location>
        <begin position="176"/>
        <end position="279"/>
    </location>
</feature>
<evidence type="ECO:0000256" key="3">
    <source>
        <dbReference type="ARBA" id="ARBA00023015"/>
    </source>
</evidence>
<reference evidence="9" key="2">
    <citation type="submission" date="2021-05" db="UniProtKB">
        <authorList>
            <consortium name="EnsemblPlants"/>
        </authorList>
    </citation>
    <scope>IDENTIFICATION</scope>
    <source>
        <strain evidence="9">subsp. malaccensis</strain>
    </source>
</reference>
<feature type="region of interest" description="Disordered" evidence="6">
    <location>
        <begin position="1"/>
        <end position="23"/>
    </location>
</feature>
<evidence type="ECO:0000256" key="1">
    <source>
        <dbReference type="ARBA" id="ARBA00004123"/>
    </source>
</evidence>
<keyword evidence="3" id="KW-0805">Transcription regulation</keyword>
<dbReference type="AlphaFoldDB" id="A0A804IB35"/>
<dbReference type="InterPro" id="IPR024097">
    <property type="entry name" value="bHLH_ZIP_TF"/>
</dbReference>
<protein>
    <submittedName>
        <fullName evidence="8">(wild Malaysian banana) hypothetical protein</fullName>
    </submittedName>
</protein>
<sequence>MEAKENNQFGLEESHGDHISSRSPGAAGFVTPLTSSPILSASMVEAFFTPGLWNHHTSSCTMSFGESNIQTATSGIDCVPIGKPVAMSNRGMLPSPPPGEFPHSLPHFPVDSGLIERAARLSCFGGGGSFRGISLLGPSQSMTPPSGASKDAIGARVQKAELNVVSLPVEHGTIKGITMNNKRDRSISQVGTSNNKSREGNFCEEGQERHTGSADAAGNSSSSDLGANKRRKATEETEKEKDQVLRGLQSSTETTKDNTETKFKSYKHSGKNAKDNSEAAKEGYVHVRAQRGQATNSHSLAERVRREKISERMKYLQELVPGCSKVCSSDTCVVNHEDLTSTVLKYDKKSCNLQVTGKAVMLDEIINYVQSLQRQVEFLSMKLAAVNPQLDFSIEGLLAKNLLHSHGGSSSAAGFSQEMIYPQVYSSQQGLAHAGISSMLNPSDAFRRTLITEIPMASGYKETSLQMHNSWNEQLVMQMAYGANPPLNSQAINRKPDGFTI</sequence>
<accession>A0A804IB35</accession>
<dbReference type="Proteomes" id="UP000012960">
    <property type="component" value="Unplaced"/>
</dbReference>
<dbReference type="GO" id="GO:0005634">
    <property type="term" value="C:nucleus"/>
    <property type="evidence" value="ECO:0000318"/>
    <property type="project" value="GO_Central"/>
</dbReference>
<dbReference type="GO" id="GO:0046983">
    <property type="term" value="F:protein dimerization activity"/>
    <property type="evidence" value="ECO:0007669"/>
    <property type="project" value="InterPro"/>
</dbReference>
<dbReference type="PANTHER" id="PTHR12565:SF184">
    <property type="entry name" value="BHLH TRANSCRIPTION FACTOR"/>
    <property type="match status" value="1"/>
</dbReference>
<feature type="compositionally biased region" description="Basic and acidic residues" evidence="6">
    <location>
        <begin position="254"/>
        <end position="263"/>
    </location>
</feature>
<dbReference type="SMART" id="SM00353">
    <property type="entry name" value="HLH"/>
    <property type="match status" value="1"/>
</dbReference>
<comment type="similarity">
    <text evidence="2">Belongs to the bHLH protein family.</text>
</comment>
<dbReference type="Gene3D" id="4.10.280.10">
    <property type="entry name" value="Helix-loop-helix DNA-binding domain"/>
    <property type="match status" value="1"/>
</dbReference>
<dbReference type="EnsemblPlants" id="Ma03_t11840.2">
    <property type="protein sequence ID" value="Ma03_p11840.2"/>
    <property type="gene ID" value="Ma03_g11840"/>
</dbReference>
<evidence type="ECO:0000256" key="6">
    <source>
        <dbReference type="SAM" id="MobiDB-lite"/>
    </source>
</evidence>
<reference evidence="8" key="1">
    <citation type="submission" date="2021-03" db="EMBL/GenBank/DDBJ databases">
        <authorList>
            <consortium name="Genoscope - CEA"/>
            <person name="William W."/>
        </authorList>
    </citation>
    <scope>NUCLEOTIDE SEQUENCE</scope>
    <source>
        <strain evidence="8">Doubled-haploid Pahang</strain>
    </source>
</reference>
<feature type="compositionally biased region" description="Basic and acidic residues" evidence="6">
    <location>
        <begin position="233"/>
        <end position="244"/>
    </location>
</feature>
<name>A0A804IB35_MUSAM</name>
<organism evidence="9 10">
    <name type="scientific">Musa acuminata subsp. malaccensis</name>
    <name type="common">Wild banana</name>
    <name type="synonym">Musa malaccensis</name>
    <dbReference type="NCBI Taxonomy" id="214687"/>
    <lineage>
        <taxon>Eukaryota</taxon>
        <taxon>Viridiplantae</taxon>
        <taxon>Streptophyta</taxon>
        <taxon>Embryophyta</taxon>
        <taxon>Tracheophyta</taxon>
        <taxon>Spermatophyta</taxon>
        <taxon>Magnoliopsida</taxon>
        <taxon>Liliopsida</taxon>
        <taxon>Zingiberales</taxon>
        <taxon>Musaceae</taxon>
        <taxon>Musa</taxon>
    </lineage>
</organism>
<keyword evidence="10" id="KW-1185">Reference proteome</keyword>
<dbReference type="GO" id="GO:0003700">
    <property type="term" value="F:DNA-binding transcription factor activity"/>
    <property type="evidence" value="ECO:0000318"/>
    <property type="project" value="GO_Central"/>
</dbReference>
<evidence type="ECO:0000256" key="2">
    <source>
        <dbReference type="ARBA" id="ARBA00005510"/>
    </source>
</evidence>
<evidence type="ECO:0000256" key="4">
    <source>
        <dbReference type="ARBA" id="ARBA00023163"/>
    </source>
</evidence>
<comment type="subcellular location">
    <subcellularLocation>
        <location evidence="1">Nucleus</location>
    </subcellularLocation>
</comment>
<keyword evidence="5" id="KW-0539">Nucleus</keyword>
<dbReference type="CDD" id="cd18919">
    <property type="entry name" value="bHLH_AtBPE_like"/>
    <property type="match status" value="1"/>
</dbReference>
<evidence type="ECO:0000313" key="8">
    <source>
        <dbReference type="EMBL" id="CAG1849885.1"/>
    </source>
</evidence>
<keyword evidence="4" id="KW-0804">Transcription</keyword>
<evidence type="ECO:0000313" key="10">
    <source>
        <dbReference type="Proteomes" id="UP000012960"/>
    </source>
</evidence>
<feature type="compositionally biased region" description="Basic and acidic residues" evidence="6">
    <location>
        <begin position="196"/>
        <end position="212"/>
    </location>
</feature>
<proteinExistence type="inferred from homology"/>
<evidence type="ECO:0000256" key="5">
    <source>
        <dbReference type="ARBA" id="ARBA00023242"/>
    </source>
</evidence>
<dbReference type="SUPFAM" id="SSF47459">
    <property type="entry name" value="HLH, helix-loop-helix DNA-binding domain"/>
    <property type="match status" value="1"/>
</dbReference>
<evidence type="ECO:0000259" key="7">
    <source>
        <dbReference type="PROSITE" id="PS50888"/>
    </source>
</evidence>